<dbReference type="GO" id="GO:0003677">
    <property type="term" value="F:DNA binding"/>
    <property type="evidence" value="ECO:0007669"/>
    <property type="project" value="UniProtKB-UniRule"/>
</dbReference>
<evidence type="ECO:0000259" key="7">
    <source>
        <dbReference type="PROSITE" id="PS51900"/>
    </source>
</evidence>
<dbReference type="Gene3D" id="1.10.150.130">
    <property type="match status" value="1"/>
</dbReference>
<gene>
    <name evidence="8" type="ORF">SAMN05444363_2197</name>
</gene>
<evidence type="ECO:0000313" key="9">
    <source>
        <dbReference type="Proteomes" id="UP000184488"/>
    </source>
</evidence>
<dbReference type="CDD" id="cd01193">
    <property type="entry name" value="INT_IntI_C"/>
    <property type="match status" value="1"/>
</dbReference>
<evidence type="ECO:0000256" key="3">
    <source>
        <dbReference type="ARBA" id="ARBA00023125"/>
    </source>
</evidence>
<reference evidence="9" key="1">
    <citation type="submission" date="2016-11" db="EMBL/GenBank/DDBJ databases">
        <authorList>
            <person name="Varghese N."/>
            <person name="Submissions S."/>
        </authorList>
    </citation>
    <scope>NUCLEOTIDE SEQUENCE [LARGE SCALE GENOMIC DNA]</scope>
    <source>
        <strain evidence="9">DSM 18829</strain>
    </source>
</reference>
<dbReference type="PANTHER" id="PTHR30349:SF64">
    <property type="entry name" value="PROPHAGE INTEGRASE INTD-RELATED"/>
    <property type="match status" value="1"/>
</dbReference>
<dbReference type="InterPro" id="IPR002104">
    <property type="entry name" value="Integrase_catalytic"/>
</dbReference>
<dbReference type="Proteomes" id="UP000184488">
    <property type="component" value="Unassembled WGS sequence"/>
</dbReference>
<dbReference type="NCBIfam" id="NF040815">
    <property type="entry name" value="recomb_XerA_Arch"/>
    <property type="match status" value="1"/>
</dbReference>
<accession>A0A1M6F8U2</accession>
<dbReference type="InterPro" id="IPR044068">
    <property type="entry name" value="CB"/>
</dbReference>
<keyword evidence="3 5" id="KW-0238">DNA-binding</keyword>
<keyword evidence="4" id="KW-0233">DNA recombination</keyword>
<evidence type="ECO:0000256" key="1">
    <source>
        <dbReference type="ARBA" id="ARBA00008857"/>
    </source>
</evidence>
<evidence type="ECO:0000313" key="8">
    <source>
        <dbReference type="EMBL" id="SHI94174.1"/>
    </source>
</evidence>
<dbReference type="GO" id="GO:0015074">
    <property type="term" value="P:DNA integration"/>
    <property type="evidence" value="ECO:0007669"/>
    <property type="project" value="UniProtKB-KW"/>
</dbReference>
<dbReference type="InterPro" id="IPR013762">
    <property type="entry name" value="Integrase-like_cat_sf"/>
</dbReference>
<dbReference type="Pfam" id="PF00589">
    <property type="entry name" value="Phage_integrase"/>
    <property type="match status" value="1"/>
</dbReference>
<dbReference type="InterPro" id="IPR010998">
    <property type="entry name" value="Integrase_recombinase_N"/>
</dbReference>
<comment type="similarity">
    <text evidence="1">Belongs to the 'phage' integrase family.</text>
</comment>
<evidence type="ECO:0000256" key="2">
    <source>
        <dbReference type="ARBA" id="ARBA00022908"/>
    </source>
</evidence>
<dbReference type="Pfam" id="PF13495">
    <property type="entry name" value="Phage_int_SAM_4"/>
    <property type="match status" value="1"/>
</dbReference>
<feature type="domain" description="Core-binding (CB)" evidence="7">
    <location>
        <begin position="71"/>
        <end position="154"/>
    </location>
</feature>
<evidence type="ECO:0000256" key="5">
    <source>
        <dbReference type="PROSITE-ProRule" id="PRU01248"/>
    </source>
</evidence>
<feature type="domain" description="Tyr recombinase" evidence="6">
    <location>
        <begin position="171"/>
        <end position="347"/>
    </location>
</feature>
<protein>
    <submittedName>
        <fullName evidence="8">Integrase/recombinase XerD</fullName>
    </submittedName>
</protein>
<name>A0A1M6F8U2_9FLAO</name>
<dbReference type="InterPro" id="IPR011010">
    <property type="entry name" value="DNA_brk_join_enz"/>
</dbReference>
<dbReference type="AlphaFoldDB" id="A0A1M6F8U2"/>
<organism evidence="8 9">
    <name type="scientific">Flavobacterium terrae</name>
    <dbReference type="NCBI Taxonomy" id="415425"/>
    <lineage>
        <taxon>Bacteria</taxon>
        <taxon>Pseudomonadati</taxon>
        <taxon>Bacteroidota</taxon>
        <taxon>Flavobacteriia</taxon>
        <taxon>Flavobacteriales</taxon>
        <taxon>Flavobacteriaceae</taxon>
        <taxon>Flavobacterium</taxon>
    </lineage>
</organism>
<dbReference type="EMBL" id="FQZI01000003">
    <property type="protein sequence ID" value="SHI94174.1"/>
    <property type="molecule type" value="Genomic_DNA"/>
</dbReference>
<dbReference type="PANTHER" id="PTHR30349">
    <property type="entry name" value="PHAGE INTEGRASE-RELATED"/>
    <property type="match status" value="1"/>
</dbReference>
<dbReference type="GO" id="GO:0006310">
    <property type="term" value="P:DNA recombination"/>
    <property type="evidence" value="ECO:0007669"/>
    <property type="project" value="UniProtKB-KW"/>
</dbReference>
<evidence type="ECO:0000259" key="6">
    <source>
        <dbReference type="PROSITE" id="PS51898"/>
    </source>
</evidence>
<dbReference type="PROSITE" id="PS51898">
    <property type="entry name" value="TYR_RECOMBINASE"/>
    <property type="match status" value="1"/>
</dbReference>
<dbReference type="PROSITE" id="PS51900">
    <property type="entry name" value="CB"/>
    <property type="match status" value="1"/>
</dbReference>
<dbReference type="STRING" id="415425.SAMN05444363_2197"/>
<dbReference type="RefSeq" id="WP_073311295.1">
    <property type="nucleotide sequence ID" value="NZ_FQZI01000003.1"/>
</dbReference>
<dbReference type="SUPFAM" id="SSF56349">
    <property type="entry name" value="DNA breaking-rejoining enzymes"/>
    <property type="match status" value="1"/>
</dbReference>
<dbReference type="InterPro" id="IPR050090">
    <property type="entry name" value="Tyrosine_recombinase_XerCD"/>
</dbReference>
<keyword evidence="2" id="KW-0229">DNA integration</keyword>
<sequence>MNWKAKAVLHKNTPRIAVYFEKNAEFIRQIKTFENALWSSSERYWHLPDTEENRLSFKIPLSETFTFTPSQERIENITAFKNYLTSKRYSSNTIATYCDALKSFLTFFNTKSIDQITNEDVILYNNNYILKNKLSSSYQNQIVNAIKLFFKTVEGKTIEIEKIHRPKREKKLPNVLSKEEIKLILNAHDNIKHKSMLSLLYSCGLRRSELLNLKLTDIDSKRNIITVRQAKGKKDRIVPLSNKILEILRIYYLECKPVFWLFEGQHKKEQYSEQSLQSVFKQAIKKANITKPATLHWLRHSYATHLLENGTDLRYIQELLGHKSSKTTEIYTHVSTKSIQLIKSPFDDL</sequence>
<keyword evidence="9" id="KW-1185">Reference proteome</keyword>
<proteinExistence type="inferred from homology"/>
<dbReference type="Gene3D" id="1.10.443.10">
    <property type="entry name" value="Intergrase catalytic core"/>
    <property type="match status" value="2"/>
</dbReference>
<dbReference type="InterPro" id="IPR004107">
    <property type="entry name" value="Integrase_SAM-like_N"/>
</dbReference>
<dbReference type="OrthoDB" id="9801717at2"/>
<evidence type="ECO:0000256" key="4">
    <source>
        <dbReference type="ARBA" id="ARBA00023172"/>
    </source>
</evidence>